<keyword evidence="1" id="KW-1133">Transmembrane helix</keyword>
<evidence type="ECO:0000313" key="3">
    <source>
        <dbReference type="Proteomes" id="UP000275385"/>
    </source>
</evidence>
<accession>A0A420XWE9</accession>
<keyword evidence="1" id="KW-0472">Membrane</keyword>
<gene>
    <name evidence="2" type="ORF">DL546_001169</name>
</gene>
<dbReference type="OrthoDB" id="5338512at2759"/>
<sequence>MFIPSSTPARSSYQRSSSDFQHCGRGLPANFYCPTDTVCVALASNTTALCCPGGQSCTEIMPITCNIQAQNASLHSDSPVLTTALGASLPTCGERCCPFGYNCEGTLGAQRCLMARDQTIYSSLVTQTAPAAVATKFATHAPTPTSTAISTSLASPTETPVPWTNTTITTNVQAGTGRGGIITGSTIGLVILVAGVVWIVWKKRVGFFNFLRLRGRTLQAHEGPSTRQNQYRPLSYQQGVEDELKGSSRRVQAELEVKSKTPRLTLGPFGNHPPFPLFTRTSVVQIPPYTPSAEFDKAIIQEKVTRESNQNPEPAEPAISPVELPATPVSFTLWEKQRNTARRASRLVSMPPRISFRPFTPFSITRKPLPPEGQGNLF</sequence>
<evidence type="ECO:0008006" key="4">
    <source>
        <dbReference type="Google" id="ProtNLM"/>
    </source>
</evidence>
<comment type="caution">
    <text evidence="2">The sequence shown here is derived from an EMBL/GenBank/DDBJ whole genome shotgun (WGS) entry which is preliminary data.</text>
</comment>
<name>A0A420XWE9_9PEZI</name>
<dbReference type="AlphaFoldDB" id="A0A420XWE9"/>
<keyword evidence="1" id="KW-0812">Transmembrane</keyword>
<dbReference type="Proteomes" id="UP000275385">
    <property type="component" value="Unassembled WGS sequence"/>
</dbReference>
<proteinExistence type="predicted"/>
<organism evidence="2 3">
    <name type="scientific">Coniochaeta pulveracea</name>
    <dbReference type="NCBI Taxonomy" id="177199"/>
    <lineage>
        <taxon>Eukaryota</taxon>
        <taxon>Fungi</taxon>
        <taxon>Dikarya</taxon>
        <taxon>Ascomycota</taxon>
        <taxon>Pezizomycotina</taxon>
        <taxon>Sordariomycetes</taxon>
        <taxon>Sordariomycetidae</taxon>
        <taxon>Coniochaetales</taxon>
        <taxon>Coniochaetaceae</taxon>
        <taxon>Coniochaeta</taxon>
    </lineage>
</organism>
<keyword evidence="3" id="KW-1185">Reference proteome</keyword>
<dbReference type="EMBL" id="QVQW01000129">
    <property type="protein sequence ID" value="RKU39975.1"/>
    <property type="molecule type" value="Genomic_DNA"/>
</dbReference>
<dbReference type="STRING" id="177199.A0A420XWE9"/>
<feature type="transmembrane region" description="Helical" evidence="1">
    <location>
        <begin position="181"/>
        <end position="201"/>
    </location>
</feature>
<reference evidence="2 3" key="1">
    <citation type="submission" date="2018-08" db="EMBL/GenBank/DDBJ databases">
        <title>Draft genome of the lignicolous fungus Coniochaeta pulveracea.</title>
        <authorList>
            <person name="Borstlap C.J."/>
            <person name="De Witt R.N."/>
            <person name="Botha A."/>
            <person name="Volschenk H."/>
        </authorList>
    </citation>
    <scope>NUCLEOTIDE SEQUENCE [LARGE SCALE GENOMIC DNA]</scope>
    <source>
        <strain evidence="2 3">CAB683</strain>
    </source>
</reference>
<evidence type="ECO:0000313" key="2">
    <source>
        <dbReference type="EMBL" id="RKU39975.1"/>
    </source>
</evidence>
<evidence type="ECO:0000256" key="1">
    <source>
        <dbReference type="SAM" id="Phobius"/>
    </source>
</evidence>
<protein>
    <recommendedName>
        <fullName evidence="4">Mid2 domain-containing protein</fullName>
    </recommendedName>
</protein>